<name>A0A136PRP0_9ACTN</name>
<dbReference type="OrthoDB" id="5240333at2"/>
<evidence type="ECO:0000313" key="6">
    <source>
        <dbReference type="Proteomes" id="UP000070620"/>
    </source>
</evidence>
<dbReference type="PANTHER" id="PTHR34218:SF4">
    <property type="entry name" value="ACYL-HOMOSERINE LACTONE ACYLASE QUIP"/>
    <property type="match status" value="1"/>
</dbReference>
<dbReference type="InterPro" id="IPR008979">
    <property type="entry name" value="Galactose-bd-like_sf"/>
</dbReference>
<dbReference type="InterPro" id="IPR000421">
    <property type="entry name" value="FA58C"/>
</dbReference>
<dbReference type="Proteomes" id="UP000070620">
    <property type="component" value="Unassembled WGS sequence"/>
</dbReference>
<proteinExistence type="inferred from homology"/>
<dbReference type="PANTHER" id="PTHR34218">
    <property type="entry name" value="PEPTIDASE S45 PENICILLIN AMIDASE"/>
    <property type="match status" value="1"/>
</dbReference>
<reference evidence="5 6" key="1">
    <citation type="submission" date="2016-01" db="EMBL/GenBank/DDBJ databases">
        <title>Whole genome sequence and analysis of Micromonospora rosaria DSM 803, which can produce antibacterial substance rosamicin.</title>
        <authorList>
            <person name="Yang H."/>
            <person name="He X."/>
            <person name="Zhu D."/>
        </authorList>
    </citation>
    <scope>NUCLEOTIDE SEQUENCE [LARGE SCALE GENOMIC DNA]</scope>
    <source>
        <strain evidence="5 6">DSM 803</strain>
    </source>
</reference>
<protein>
    <submittedName>
        <fullName evidence="5">Penicillin acylase</fullName>
    </submittedName>
</protein>
<dbReference type="PROSITE" id="PS50022">
    <property type="entry name" value="FA58C_3"/>
    <property type="match status" value="1"/>
</dbReference>
<evidence type="ECO:0000313" key="5">
    <source>
        <dbReference type="EMBL" id="KXK61132.1"/>
    </source>
</evidence>
<sequence>MTGPTVSGRRRRPTAPRRTTAPRRLLAAATAAVGVAALLVAVPTPAPAAAPTTAALAAASAFAATDYCLGECAEILPPGQNGNATLVEILGNQALGTLPRHSADQLGRYADLVYGYAGLRTDQIGSFFNDASFGVDPTQVEREYSPRSDVRIVRDKVAGVPHITGTTRGGTMYGAGYAGAEDRLFTMDLLRHVGRGTLTPFAGGAPGNRALEQSVWRTSPYTEADLQAQVTALRAKGPRGEQLYADVQEYIAGINAYIRTCMANRNCPGEYVLTGHLDAITNAGGPKPFVMTDLIAIAGVVGGLFGGGGGTEMQSALVRLAARAKFGPVEGDRVWDGFRGRNDPETVLTLHDGQSFPSGDADPNAPSVVLPDAGSARVEPIYTDPTGSATTTTAAPTRGTDLAAALSGLTINPAHRGMSNAAVVSAAHSATGHPVAVFGPQTGYFSPQLLMVQELQGPGISARGAAFAGLNLYVLLGRGQDYAWSATSSVHDITDTYAVPLCAPDGSAPTLASNHYRYRGQCLPMEELSHVNRWSPTVADGTPAGSYKLVVRRTTLGLVGWRATVAGVPHAFTQLRSTYRHEADSAIGFQMFNDPTQMATADAFRTSANNVEYAFNWFYVNSRDAAYLNSGLNPLRAAGSNPNLPMKAEPAYEWQGFDPATNTARYAPASAHPQSTNQDYYISWNNKQAKDFGAADGNFSFGAVHRGDLLDKPLKAGLAAGRRYDRASLTELVQKAGLTDLRGAEVLDELIRVLERQPVTDPALATEVSRLKAWRADGALRVETAKGSKVYRHAEAIRTFDAWWPLLVRGIFRAPLGADLYQALVNTLQVNESPSGHQQGDVSTLPTSANTAQTHKGSAFQYGWWGYVDKDLRAVLGDPVSGGPGRAFCGDGALTGCRQILLDTLRTAATTPATTTYPGDATCAAGDQWCADAIVQSPLGGIKHAPIAWQNRPTYQQVVSFPAKQGDDLTNLAAGRPVTASSSQFGNPAARAVDRNLATRWASDWADDQWLTVDLGAARPVGRVVLAWEAAYGRSYRIELSGDGATWRTAWSTTVGDGGTDLAVFPTETARYVRMRALTRGTSHGVSLWEMSVYSH</sequence>
<dbReference type="Gene3D" id="3.60.20.10">
    <property type="entry name" value="Glutamine Phosphoribosylpyrophosphate, subunit 1, domain 1"/>
    <property type="match status" value="2"/>
</dbReference>
<evidence type="ECO:0000256" key="1">
    <source>
        <dbReference type="ARBA" id="ARBA00006586"/>
    </source>
</evidence>
<dbReference type="InterPro" id="IPR023343">
    <property type="entry name" value="Penicillin_amidase_dom1"/>
</dbReference>
<dbReference type="Pfam" id="PF01804">
    <property type="entry name" value="Penicil_amidase"/>
    <property type="match status" value="1"/>
</dbReference>
<dbReference type="InterPro" id="IPR002692">
    <property type="entry name" value="S45"/>
</dbReference>
<dbReference type="RefSeq" id="WP_067366062.1">
    <property type="nucleotide sequence ID" value="NZ_JBIUBN010000006.1"/>
</dbReference>
<dbReference type="AlphaFoldDB" id="A0A136PRP0"/>
<dbReference type="Gene3D" id="1.10.439.10">
    <property type="entry name" value="Penicillin Amidohydrolase, domain 1"/>
    <property type="match status" value="1"/>
</dbReference>
<comment type="caution">
    <text evidence="5">The sequence shown here is derived from an EMBL/GenBank/DDBJ whole genome shotgun (WGS) entry which is preliminary data.</text>
</comment>
<dbReference type="GO" id="GO:0017000">
    <property type="term" value="P:antibiotic biosynthetic process"/>
    <property type="evidence" value="ECO:0007669"/>
    <property type="project" value="InterPro"/>
</dbReference>
<dbReference type="Pfam" id="PF00754">
    <property type="entry name" value="F5_F8_type_C"/>
    <property type="match status" value="1"/>
</dbReference>
<feature type="domain" description="F5/8 type C" evidence="4">
    <location>
        <begin position="960"/>
        <end position="1096"/>
    </location>
</feature>
<dbReference type="InterPro" id="IPR029055">
    <property type="entry name" value="Ntn_hydrolases_N"/>
</dbReference>
<gene>
    <name evidence="5" type="ORF">AWW66_15235</name>
</gene>
<accession>A0A136PRP0</accession>
<feature type="chain" id="PRO_5007478338" evidence="3">
    <location>
        <begin position="49"/>
        <end position="1096"/>
    </location>
</feature>
<dbReference type="GO" id="GO:0016811">
    <property type="term" value="F:hydrolase activity, acting on carbon-nitrogen (but not peptide) bonds, in linear amides"/>
    <property type="evidence" value="ECO:0007669"/>
    <property type="project" value="InterPro"/>
</dbReference>
<dbReference type="SUPFAM" id="SSF49785">
    <property type="entry name" value="Galactose-binding domain-like"/>
    <property type="match status" value="1"/>
</dbReference>
<dbReference type="EMBL" id="LRQV01000049">
    <property type="protein sequence ID" value="KXK61132.1"/>
    <property type="molecule type" value="Genomic_DNA"/>
</dbReference>
<comment type="similarity">
    <text evidence="1">Belongs to the peptidase S45 family.</text>
</comment>
<organism evidence="5 6">
    <name type="scientific">Micromonospora rosaria</name>
    <dbReference type="NCBI Taxonomy" id="47874"/>
    <lineage>
        <taxon>Bacteria</taxon>
        <taxon>Bacillati</taxon>
        <taxon>Actinomycetota</taxon>
        <taxon>Actinomycetes</taxon>
        <taxon>Micromonosporales</taxon>
        <taxon>Micromonosporaceae</taxon>
        <taxon>Micromonospora</taxon>
    </lineage>
</organism>
<evidence type="ECO:0000256" key="2">
    <source>
        <dbReference type="SAM" id="MobiDB-lite"/>
    </source>
</evidence>
<evidence type="ECO:0000256" key="3">
    <source>
        <dbReference type="SAM" id="SignalP"/>
    </source>
</evidence>
<keyword evidence="6" id="KW-1185">Reference proteome</keyword>
<evidence type="ECO:0000259" key="4">
    <source>
        <dbReference type="PROSITE" id="PS50022"/>
    </source>
</evidence>
<dbReference type="SUPFAM" id="SSF56235">
    <property type="entry name" value="N-terminal nucleophile aminohydrolases (Ntn hydrolases)"/>
    <property type="match status" value="1"/>
</dbReference>
<feature type="signal peptide" evidence="3">
    <location>
        <begin position="1"/>
        <end position="48"/>
    </location>
</feature>
<keyword evidence="3" id="KW-0732">Signal</keyword>
<dbReference type="Gene3D" id="2.60.120.260">
    <property type="entry name" value="Galactose-binding domain-like"/>
    <property type="match status" value="1"/>
</dbReference>
<feature type="region of interest" description="Disordered" evidence="2">
    <location>
        <begin position="1"/>
        <end position="20"/>
    </location>
</feature>